<evidence type="ECO:0000313" key="2">
    <source>
        <dbReference type="Proteomes" id="UP001148737"/>
    </source>
</evidence>
<comment type="caution">
    <text evidence="1">The sequence shown here is derived from an EMBL/GenBank/DDBJ whole genome shotgun (WGS) entry which is preliminary data.</text>
</comment>
<evidence type="ECO:0000313" key="1">
    <source>
        <dbReference type="EMBL" id="KAJ3485397.1"/>
    </source>
</evidence>
<protein>
    <submittedName>
        <fullName evidence="1">Uncharacterized protein</fullName>
    </submittedName>
</protein>
<dbReference type="Proteomes" id="UP001148737">
    <property type="component" value="Unassembled WGS sequence"/>
</dbReference>
<dbReference type="EMBL" id="JANAKD010000963">
    <property type="protein sequence ID" value="KAJ3485397.1"/>
    <property type="molecule type" value="Genomic_DNA"/>
</dbReference>
<proteinExistence type="predicted"/>
<accession>A0ACC1QP36</accession>
<reference evidence="1" key="1">
    <citation type="submission" date="2022-07" db="EMBL/GenBank/DDBJ databases">
        <title>Genome Sequence of Lecanicillium saksenae.</title>
        <authorList>
            <person name="Buettner E."/>
        </authorList>
    </citation>
    <scope>NUCLEOTIDE SEQUENCE</scope>
    <source>
        <strain evidence="1">VT-O1</strain>
    </source>
</reference>
<organism evidence="1 2">
    <name type="scientific">Lecanicillium saksenae</name>
    <dbReference type="NCBI Taxonomy" id="468837"/>
    <lineage>
        <taxon>Eukaryota</taxon>
        <taxon>Fungi</taxon>
        <taxon>Dikarya</taxon>
        <taxon>Ascomycota</taxon>
        <taxon>Pezizomycotina</taxon>
        <taxon>Sordariomycetes</taxon>
        <taxon>Hypocreomycetidae</taxon>
        <taxon>Hypocreales</taxon>
        <taxon>Cordycipitaceae</taxon>
        <taxon>Lecanicillium</taxon>
    </lineage>
</organism>
<name>A0ACC1QP36_9HYPO</name>
<gene>
    <name evidence="1" type="ORF">NLG97_g6823</name>
</gene>
<keyword evidence="2" id="KW-1185">Reference proteome</keyword>
<sequence length="400" mass="43979">MHCHWIEARGKNDKLAALIQAVVRGFCLGYRQTANLSCRHEAGDVNLQLLRSALLFHGTEMISCAHEYSADSTAFQELFSIGVWYLRHAGKDMAEFAEAGNLEKLREEDAPITSEPNSILSLAQTTYIVVSKSPYNCRRYWPAGPGRCGSVPRKPCLKIRGLTRNPDSELSRALAAQGVEVVKADINDLGSVTAAFKGSNIIFAELETQQGIIMAKAASATATLEHYIWSTLPNGTKDFPVPHFEGKYKVNAFIKQDAALLAKTTFLIFTTYPPETPINFIGDVRSVTPFVKVIVEKAGETKNGSVVIGAVATLTAKEWVESWATAQGKEVQLMRVSREEYGALFPWPRWSEEFALMMDFFENIPATEWIDPGTNVLMAQQLGVAPVVTMEGLGQNLAAS</sequence>